<accession>A0A7S4GKI1</accession>
<name>A0A7S4GKI1_OXYMA</name>
<reference evidence="2" key="1">
    <citation type="submission" date="2021-01" db="EMBL/GenBank/DDBJ databases">
        <authorList>
            <person name="Corre E."/>
            <person name="Pelletier E."/>
            <person name="Niang G."/>
            <person name="Scheremetjew M."/>
            <person name="Finn R."/>
            <person name="Kale V."/>
            <person name="Holt S."/>
            <person name="Cochrane G."/>
            <person name="Meng A."/>
            <person name="Brown T."/>
            <person name="Cohen L."/>
        </authorList>
    </citation>
    <scope>NUCLEOTIDE SEQUENCE</scope>
    <source>
        <strain evidence="2">LB1974</strain>
    </source>
</reference>
<feature type="compositionally biased region" description="Low complexity" evidence="1">
    <location>
        <begin position="69"/>
        <end position="78"/>
    </location>
</feature>
<dbReference type="EMBL" id="HBJB01000003">
    <property type="protein sequence ID" value="CAE0839669.1"/>
    <property type="molecule type" value="Transcribed_RNA"/>
</dbReference>
<sequence>MRVTALAGGRQDPASETRTAQRRAAEDSAKAAEDNSKAASKVSEAEASKTAAEASATKADEARKETVESATRAKASARSARKDTSTAIKTAVAEAGKVEREATVTEVGEHVKTFAAKQDAEAARQIQDINSEAKNAASSAAVATADAVDVEGKGSLGATNAAGEEMVKEVKAAADVAVARTQAGVSEGHAAAVKSAEVRTRTAGERADVASAAASKEIEETTVATADRADVDVVEASKTSAREARHRVFQKTKKEGVDKIETVAKTEGDLGSERVFNITYQAIAAGDAIATQADEARANGTKQASGAEQARAITFHSVDSIEDTRTLAKSMAVERVRNASEEMLKQFQLEAAAYQDLLRQEALQKAQQAVEDLRSRVAQVVDQKVAAATAEAHALEDSARAAMTRAKMAESEGGEFYRVSKNAVMHTDMLRAHVEDLAKQANKWESDMTVSSGSLVNATRKVDERIYDISHDQAELAPGPIAQSAEITNAARGKAAVANATAAGAWKIAEEAAKIASANSKNIPIVEKDVADGETEAGQAQQIAAASGQQAVSNTALVVVRARPHQSLRRA</sequence>
<dbReference type="AlphaFoldDB" id="A0A7S4GKI1"/>
<feature type="compositionally biased region" description="Low complexity" evidence="1">
    <location>
        <begin position="48"/>
        <end position="57"/>
    </location>
</feature>
<feature type="compositionally biased region" description="Basic and acidic residues" evidence="1">
    <location>
        <begin position="23"/>
        <end position="36"/>
    </location>
</feature>
<evidence type="ECO:0000256" key="1">
    <source>
        <dbReference type="SAM" id="MobiDB-lite"/>
    </source>
</evidence>
<feature type="region of interest" description="Disordered" evidence="1">
    <location>
        <begin position="1"/>
        <end position="85"/>
    </location>
</feature>
<organism evidence="2">
    <name type="scientific">Oxyrrhis marina</name>
    <name type="common">Dinoflagellate</name>
    <dbReference type="NCBI Taxonomy" id="2969"/>
    <lineage>
        <taxon>Eukaryota</taxon>
        <taxon>Sar</taxon>
        <taxon>Alveolata</taxon>
        <taxon>Dinophyceae</taxon>
        <taxon>Oxyrrhinales</taxon>
        <taxon>Oxyrrhinaceae</taxon>
        <taxon>Oxyrrhis</taxon>
    </lineage>
</organism>
<gene>
    <name evidence="2" type="ORF">OMAR00294_LOCUS3</name>
</gene>
<feature type="compositionally biased region" description="Basic and acidic residues" evidence="1">
    <location>
        <begin position="58"/>
        <end position="67"/>
    </location>
</feature>
<protein>
    <submittedName>
        <fullName evidence="2">Uncharacterized protein</fullName>
    </submittedName>
</protein>
<evidence type="ECO:0000313" key="2">
    <source>
        <dbReference type="EMBL" id="CAE0839669.1"/>
    </source>
</evidence>
<proteinExistence type="predicted"/>